<organism evidence="3 4">
    <name type="scientific">Paenibacillus rhizophilus</name>
    <dbReference type="NCBI Taxonomy" id="1850366"/>
    <lineage>
        <taxon>Bacteria</taxon>
        <taxon>Bacillati</taxon>
        <taxon>Bacillota</taxon>
        <taxon>Bacilli</taxon>
        <taxon>Bacillales</taxon>
        <taxon>Paenibacillaceae</taxon>
        <taxon>Paenibacillus</taxon>
    </lineage>
</organism>
<dbReference type="Proteomes" id="UP000282529">
    <property type="component" value="Unassembled WGS sequence"/>
</dbReference>
<reference evidence="3 4" key="1">
    <citation type="submission" date="2018-11" db="EMBL/GenBank/DDBJ databases">
        <title>Genome sequence of strain 7197.</title>
        <authorList>
            <person name="Gao J."/>
            <person name="Sun J."/>
        </authorList>
    </citation>
    <scope>NUCLEOTIDE SEQUENCE [LARGE SCALE GENOMIC DNA]</scope>
    <source>
        <strain evidence="3 4">7197</strain>
    </source>
</reference>
<dbReference type="PANTHER" id="PTHR43674">
    <property type="entry name" value="NITRILASE C965.09-RELATED"/>
    <property type="match status" value="1"/>
</dbReference>
<dbReference type="AlphaFoldDB" id="A0A3N9PZX6"/>
<evidence type="ECO:0000313" key="4">
    <source>
        <dbReference type="Proteomes" id="UP000282529"/>
    </source>
</evidence>
<feature type="domain" description="CN hydrolase" evidence="2">
    <location>
        <begin position="27"/>
        <end position="260"/>
    </location>
</feature>
<dbReference type="GO" id="GO:0016811">
    <property type="term" value="F:hydrolase activity, acting on carbon-nitrogen (but not peptide) bonds, in linear amides"/>
    <property type="evidence" value="ECO:0007669"/>
    <property type="project" value="TreeGrafter"/>
</dbReference>
<evidence type="ECO:0000256" key="1">
    <source>
        <dbReference type="ARBA" id="ARBA00022801"/>
    </source>
</evidence>
<dbReference type="PANTHER" id="PTHR43674:SF2">
    <property type="entry name" value="BETA-UREIDOPROPIONASE"/>
    <property type="match status" value="1"/>
</dbReference>
<dbReference type="OrthoDB" id="2826359at2"/>
<dbReference type="EMBL" id="RQPI01000004">
    <property type="protein sequence ID" value="RQW11962.1"/>
    <property type="molecule type" value="Genomic_DNA"/>
</dbReference>
<dbReference type="InterPro" id="IPR036526">
    <property type="entry name" value="C-N_Hydrolase_sf"/>
</dbReference>
<dbReference type="InterPro" id="IPR050345">
    <property type="entry name" value="Aliph_Amidase/BUP"/>
</dbReference>
<dbReference type="SUPFAM" id="SSF56317">
    <property type="entry name" value="Carbon-nitrogen hydrolase"/>
    <property type="match status" value="1"/>
</dbReference>
<keyword evidence="1" id="KW-0378">Hydrolase</keyword>
<dbReference type="Gene3D" id="3.60.110.10">
    <property type="entry name" value="Carbon-nitrogen hydrolase"/>
    <property type="match status" value="1"/>
</dbReference>
<dbReference type="Pfam" id="PF00795">
    <property type="entry name" value="CN_hydrolase"/>
    <property type="match status" value="1"/>
</dbReference>
<protein>
    <recommendedName>
        <fullName evidence="2">CN hydrolase domain-containing protein</fullName>
    </recommendedName>
</protein>
<name>A0A3N9PZX6_9BACL</name>
<proteinExistence type="predicted"/>
<dbReference type="PROSITE" id="PS50263">
    <property type="entry name" value="CN_HYDROLASE"/>
    <property type="match status" value="1"/>
</dbReference>
<gene>
    <name evidence="3" type="ORF">EH198_09855</name>
</gene>
<dbReference type="InterPro" id="IPR003010">
    <property type="entry name" value="C-N_Hydrolase"/>
</dbReference>
<comment type="caution">
    <text evidence="3">The sequence shown here is derived from an EMBL/GenBank/DDBJ whole genome shotgun (WGS) entry which is preliminary data.</text>
</comment>
<evidence type="ECO:0000259" key="2">
    <source>
        <dbReference type="PROSITE" id="PS50263"/>
    </source>
</evidence>
<sequence>MGDFMQNCMYKNTYLLENEKNREVKYMIIGSLQMNVEKNDKIKNLKTIEKLINHSVDLIVLPELFATGYFFDSTNELKEIAEEIPNGYTTNRLSEIAKSSNCHFVGAIVEKENGHLYITAIVVGPSGYIGKQRKRHLTDHESKIFSCGTSSDVFDINGCKVGVVICFEGWFPESSRELMLKGAQIICHSALTCQERTLDIMRIRAIENKVYLILANSISTEYHNNESITFRGDSRVIDYDGNILVNAGQGEKLITVEVNEENTIRKDLDDCKDLISEVKKHTYF</sequence>
<keyword evidence="4" id="KW-1185">Reference proteome</keyword>
<evidence type="ECO:0000313" key="3">
    <source>
        <dbReference type="EMBL" id="RQW11962.1"/>
    </source>
</evidence>
<accession>A0A3N9PZX6</accession>